<keyword evidence="2" id="KW-0732">Signal</keyword>
<reference evidence="3 4" key="1">
    <citation type="submission" date="2009-06" db="EMBL/GenBank/DDBJ databases">
        <title>Complete sequence of Thermotogales bacterium TBF 19.5.1.</title>
        <authorList>
            <consortium name="US DOE Joint Genome Institute"/>
            <person name="Lucas S."/>
            <person name="Copeland A."/>
            <person name="Lapidus A."/>
            <person name="Glavina del Rio T."/>
            <person name="Tice H."/>
            <person name="Bruce D."/>
            <person name="Goodwin L."/>
            <person name="Pitluck S."/>
            <person name="Chertkov O."/>
            <person name="Brettin T."/>
            <person name="Detter J.C."/>
            <person name="Han C."/>
            <person name="Schmutz J."/>
            <person name="Larimer F."/>
            <person name="Land M."/>
            <person name="Hauser L."/>
            <person name="Kyrpides N."/>
            <person name="Ovchinnikova G."/>
            <person name="Noll K."/>
        </authorList>
    </citation>
    <scope>NUCLEOTIDE SEQUENCE [LARGE SCALE GENOMIC DNA]</scope>
    <source>
        <strain evidence="4">ATCC BAA-1733 / DSM 21960 / TBF 19.5.1</strain>
    </source>
</reference>
<evidence type="ECO:0000313" key="3">
    <source>
        <dbReference type="EMBL" id="ACR79394.1"/>
    </source>
</evidence>
<name>C5CFB6_KOSOT</name>
<dbReference type="EMBL" id="CP001634">
    <property type="protein sequence ID" value="ACR79394.1"/>
    <property type="molecule type" value="Genomic_DNA"/>
</dbReference>
<dbReference type="AlphaFoldDB" id="C5CFB6"/>
<organism evidence="3 4">
    <name type="scientific">Kosmotoga olearia (strain ATCC BAA-1733 / DSM 21960 / TBF 19.5.1)</name>
    <dbReference type="NCBI Taxonomy" id="521045"/>
    <lineage>
        <taxon>Bacteria</taxon>
        <taxon>Thermotogati</taxon>
        <taxon>Thermotogota</taxon>
        <taxon>Thermotogae</taxon>
        <taxon>Kosmotogales</taxon>
        <taxon>Kosmotogaceae</taxon>
        <taxon>Kosmotoga</taxon>
    </lineage>
</organism>
<reference evidence="3 4" key="2">
    <citation type="journal article" date="2011" name="J. Bacteriol.">
        <title>Genome Sequence of Kosmotoga olearia Strain TBF 19.5.1, a Thermophilic Bacterium with a Wide Growth Temperature Range, Isolated from the Troll B Oil Platform in the North Sea.</title>
        <authorList>
            <person name="Swithers K.S."/>
            <person name="Dipippo J.L."/>
            <person name="Bruce D.C."/>
            <person name="Detter C."/>
            <person name="Tapia R."/>
            <person name="Han S."/>
            <person name="Goodwin L.A."/>
            <person name="Han J."/>
            <person name="Woyke T."/>
            <person name="Pitluck S."/>
            <person name="Pennacchio L."/>
            <person name="Nolan M."/>
            <person name="Mikhailova N."/>
            <person name="Land M.L."/>
            <person name="Nesbo C.L."/>
            <person name="Gogarten J.P."/>
            <person name="Noll K.M."/>
        </authorList>
    </citation>
    <scope>NUCLEOTIDE SEQUENCE [LARGE SCALE GENOMIC DNA]</scope>
    <source>
        <strain evidence="4">ATCC BAA-1733 / DSM 21960 / TBF 19.5.1</strain>
    </source>
</reference>
<sequence length="614" mass="69585">MRKHILILMVLLTSLALFSGDFGTESSKYLRFPVNIQTTIHENGTVSTVGKYGDTFQALKAFMVSYQVTRDESIKQEMELLFDFLLKASEELSFLTPLHRSVADIILSYDDYCSDPKMIEAVSEYCSNLEKSYDSNSEGWTTEGKIENKAINATVLMKYADYCRSKSMFEKADKAEEMARKILDRLVELQLDKAEAIERANEMWTGMWPYYIRDEMYPGSDKHDPWWLGICQQSVLRALVNGYVHFNDEAYYRVAAAGARLMIDFRDGGEAHFSGAFNIADLSPNEVGWAAYTYKQLIDSGISMPDEETWIARYWKDKPPEELFTPEGFSNYLHKRMEWCWDFVETTQLPLDWDKVQGEEVFPSNGEEFQRQGGWYDGSGRPTMRVWYNAMTLAPYVMSGGPKAEEVIRKALPWFRRLIVWDRVKNVKITLKDTKGTLLENVEMTIDIPNTKVNVASGIVSLLLLEGPHTLKFAKEDYTPTGVYIYVPESEEIEVEVVIKTLIESGIKSTVTAPDGAVCIIDKVNPTPVSWPGGRGPNELILYTSDYGASTNTNPYGVEVIINDNWYVLEIQEHVGNAKIPPMGYVLSGHGTAAGWLLEHLHVGDKVKVTIVGE</sequence>
<protein>
    <submittedName>
        <fullName evidence="3">Uncharacterized protein</fullName>
    </submittedName>
</protein>
<evidence type="ECO:0000256" key="2">
    <source>
        <dbReference type="SAM" id="SignalP"/>
    </source>
</evidence>
<dbReference type="Proteomes" id="UP000002382">
    <property type="component" value="Chromosome"/>
</dbReference>
<proteinExistence type="predicted"/>
<dbReference type="HOGENOM" id="CLU_444662_0_0_0"/>
<accession>C5CFB6</accession>
<dbReference type="RefSeq" id="WP_015868060.1">
    <property type="nucleotide sequence ID" value="NC_012785.1"/>
</dbReference>
<feature type="chain" id="PRO_5002949534" evidence="2">
    <location>
        <begin position="20"/>
        <end position="614"/>
    </location>
</feature>
<dbReference type="KEGG" id="kol:Kole_0678"/>
<gene>
    <name evidence="3" type="ordered locus">Kole_0678</name>
</gene>
<dbReference type="STRING" id="521045.Kole_0678"/>
<keyword evidence="4" id="KW-1185">Reference proteome</keyword>
<dbReference type="eggNOG" id="COG1649">
    <property type="taxonomic scope" value="Bacteria"/>
</dbReference>
<keyword evidence="1" id="KW-0175">Coiled coil</keyword>
<dbReference type="OrthoDB" id="100605at2"/>
<evidence type="ECO:0000313" key="4">
    <source>
        <dbReference type="Proteomes" id="UP000002382"/>
    </source>
</evidence>
<feature type="coiled-coil region" evidence="1">
    <location>
        <begin position="172"/>
        <end position="199"/>
    </location>
</feature>
<evidence type="ECO:0000256" key="1">
    <source>
        <dbReference type="SAM" id="Coils"/>
    </source>
</evidence>
<feature type="signal peptide" evidence="2">
    <location>
        <begin position="1"/>
        <end position="19"/>
    </location>
</feature>